<comment type="caution">
    <text evidence="1">The sequence shown here is derived from an EMBL/GenBank/DDBJ whole genome shotgun (WGS) entry which is preliminary data.</text>
</comment>
<dbReference type="EMBL" id="QMNG01000070">
    <property type="protein sequence ID" value="RLC36263.1"/>
    <property type="molecule type" value="Genomic_DNA"/>
</dbReference>
<dbReference type="Proteomes" id="UP000281261">
    <property type="component" value="Unassembled WGS sequence"/>
</dbReference>
<dbReference type="AlphaFoldDB" id="A0A420ZBL1"/>
<proteinExistence type="predicted"/>
<evidence type="ECO:0000313" key="2">
    <source>
        <dbReference type="Proteomes" id="UP000281261"/>
    </source>
</evidence>
<reference evidence="1 2" key="1">
    <citation type="submission" date="2018-06" db="EMBL/GenBank/DDBJ databases">
        <title>Extensive metabolic versatility and redundancy in microbially diverse, dynamic hydrothermal sediments.</title>
        <authorList>
            <person name="Dombrowski N."/>
            <person name="Teske A."/>
            <person name="Baker B.J."/>
        </authorList>
    </citation>
    <scope>NUCLEOTIDE SEQUENCE [LARGE SCALE GENOMIC DNA]</scope>
    <source>
        <strain evidence="1">B79_G16</strain>
    </source>
</reference>
<name>A0A420ZBL1_UNCK3</name>
<gene>
    <name evidence="1" type="ORF">DRH29_04905</name>
</gene>
<feature type="non-terminal residue" evidence="1">
    <location>
        <position position="70"/>
    </location>
</feature>
<protein>
    <submittedName>
        <fullName evidence="1">Uncharacterized protein</fullName>
    </submittedName>
</protein>
<evidence type="ECO:0000313" key="1">
    <source>
        <dbReference type="EMBL" id="RLC36263.1"/>
    </source>
</evidence>
<sequence>MKKYKEKERLEGVIVEVRPVILKGYRKVRRSGTYMCNKEPSFYVPARATYEARVKVDDGREILADGEILA</sequence>
<organism evidence="1 2">
    <name type="scientific">candidate division Kazan bacterium</name>
    <dbReference type="NCBI Taxonomy" id="2202143"/>
    <lineage>
        <taxon>Bacteria</taxon>
        <taxon>Bacteria division Kazan-3B-28</taxon>
    </lineage>
</organism>
<accession>A0A420ZBL1</accession>